<feature type="domain" description="Thioredoxin" evidence="2">
    <location>
        <begin position="1"/>
        <end position="184"/>
    </location>
</feature>
<sequence>MTSPAERPDPTTRPGAALVPPDAHVFGALDALVTIVEFGDFECPYCHDAAPVLRTVVEESGGQVRLVFRHFPLFEVHPYALTAALAAEAAGAQGRFWEMHDLLFAHQDRLDDVGLAHWAQKLGLDGASVVGDAAQQHGDAVERDYLAGTALGVRGTPTLYVEGVRYRGRVTEDGVRSAVAAALADAGRAAGPATGQGA</sequence>
<evidence type="ECO:0000313" key="4">
    <source>
        <dbReference type="Proteomes" id="UP000633601"/>
    </source>
</evidence>
<dbReference type="Proteomes" id="UP000633601">
    <property type="component" value="Unassembled WGS sequence"/>
</dbReference>
<evidence type="ECO:0000256" key="1">
    <source>
        <dbReference type="ARBA" id="ARBA00005791"/>
    </source>
</evidence>
<gene>
    <name evidence="3" type="ORF">H9640_03580</name>
</gene>
<dbReference type="Gene3D" id="3.40.30.10">
    <property type="entry name" value="Glutaredoxin"/>
    <property type="match status" value="1"/>
</dbReference>
<evidence type="ECO:0000313" key="3">
    <source>
        <dbReference type="EMBL" id="MBD7997630.1"/>
    </source>
</evidence>
<dbReference type="PROSITE" id="PS51352">
    <property type="entry name" value="THIOREDOXIN_2"/>
    <property type="match status" value="1"/>
</dbReference>
<dbReference type="Pfam" id="PF13462">
    <property type="entry name" value="Thioredoxin_4"/>
    <property type="match status" value="1"/>
</dbReference>
<dbReference type="InterPro" id="IPR036249">
    <property type="entry name" value="Thioredoxin-like_sf"/>
</dbReference>
<dbReference type="InterPro" id="IPR013766">
    <property type="entry name" value="Thioredoxin_domain"/>
</dbReference>
<name>A0ABR8UYL1_9CELL</name>
<evidence type="ECO:0000259" key="2">
    <source>
        <dbReference type="PROSITE" id="PS51352"/>
    </source>
</evidence>
<accession>A0ABR8UYL1</accession>
<reference evidence="3 4" key="1">
    <citation type="submission" date="2020-08" db="EMBL/GenBank/DDBJ databases">
        <title>A Genomic Blueprint of the Chicken Gut Microbiome.</title>
        <authorList>
            <person name="Gilroy R."/>
            <person name="Ravi A."/>
            <person name="Getino M."/>
            <person name="Pursley I."/>
            <person name="Horton D.L."/>
            <person name="Alikhan N.-F."/>
            <person name="Baker D."/>
            <person name="Gharbi K."/>
            <person name="Hall N."/>
            <person name="Watson M."/>
            <person name="Adriaenssens E.M."/>
            <person name="Foster-Nyarko E."/>
            <person name="Jarju S."/>
            <person name="Secka A."/>
            <person name="Antonio M."/>
            <person name="Oren A."/>
            <person name="Chaudhuri R."/>
            <person name="La Ragione R.M."/>
            <person name="Hildebrand F."/>
            <person name="Pallen M.J."/>
        </authorList>
    </citation>
    <scope>NUCLEOTIDE SEQUENCE [LARGE SCALE GENOMIC DNA]</scope>
    <source>
        <strain evidence="3 4">Sa2CUA8</strain>
    </source>
</reference>
<proteinExistence type="inferred from homology"/>
<comment type="caution">
    <text evidence="3">The sequence shown here is derived from an EMBL/GenBank/DDBJ whole genome shotgun (WGS) entry which is preliminary data.</text>
</comment>
<dbReference type="PANTHER" id="PTHR13887:SF55">
    <property type="entry name" value="SLR0313 PROTEIN"/>
    <property type="match status" value="1"/>
</dbReference>
<dbReference type="SUPFAM" id="SSF52833">
    <property type="entry name" value="Thioredoxin-like"/>
    <property type="match status" value="1"/>
</dbReference>
<keyword evidence="4" id="KW-1185">Reference proteome</keyword>
<organism evidence="3 4">
    <name type="scientific">Oerskovia gallyi</name>
    <dbReference type="NCBI Taxonomy" id="2762226"/>
    <lineage>
        <taxon>Bacteria</taxon>
        <taxon>Bacillati</taxon>
        <taxon>Actinomycetota</taxon>
        <taxon>Actinomycetes</taxon>
        <taxon>Micrococcales</taxon>
        <taxon>Cellulomonadaceae</taxon>
        <taxon>Oerskovia</taxon>
    </lineage>
</organism>
<dbReference type="RefSeq" id="WP_191789347.1">
    <property type="nucleotide sequence ID" value="NZ_JACSQE010000002.1"/>
</dbReference>
<dbReference type="InterPro" id="IPR012336">
    <property type="entry name" value="Thioredoxin-like_fold"/>
</dbReference>
<dbReference type="PANTHER" id="PTHR13887">
    <property type="entry name" value="GLUTATHIONE S-TRANSFERASE KAPPA"/>
    <property type="match status" value="1"/>
</dbReference>
<comment type="similarity">
    <text evidence="1">Belongs to the thioredoxin family. DsbA subfamily.</text>
</comment>
<protein>
    <submittedName>
        <fullName evidence="3">Thioredoxin domain-containing protein</fullName>
    </submittedName>
</protein>
<dbReference type="EMBL" id="JACSQE010000002">
    <property type="protein sequence ID" value="MBD7997630.1"/>
    <property type="molecule type" value="Genomic_DNA"/>
</dbReference>